<protein>
    <submittedName>
        <fullName evidence="3">VWFC domain-containing protein</fullName>
    </submittedName>
</protein>
<accession>A0A1I8GK34</accession>
<evidence type="ECO:0000256" key="1">
    <source>
        <dbReference type="SAM" id="SignalP"/>
    </source>
</evidence>
<feature type="chain" id="PRO_5009319434" evidence="1">
    <location>
        <begin position="24"/>
        <end position="156"/>
    </location>
</feature>
<organism evidence="2 3">
    <name type="scientific">Macrostomum lignano</name>
    <dbReference type="NCBI Taxonomy" id="282301"/>
    <lineage>
        <taxon>Eukaryota</taxon>
        <taxon>Metazoa</taxon>
        <taxon>Spiralia</taxon>
        <taxon>Lophotrochozoa</taxon>
        <taxon>Platyhelminthes</taxon>
        <taxon>Rhabditophora</taxon>
        <taxon>Macrostomorpha</taxon>
        <taxon>Macrostomida</taxon>
        <taxon>Macrostomidae</taxon>
        <taxon>Macrostomum</taxon>
    </lineage>
</organism>
<dbReference type="PROSITE" id="PS51257">
    <property type="entry name" value="PROKAR_LIPOPROTEIN"/>
    <property type="match status" value="1"/>
</dbReference>
<evidence type="ECO:0000313" key="2">
    <source>
        <dbReference type="Proteomes" id="UP000095280"/>
    </source>
</evidence>
<evidence type="ECO:0000313" key="3">
    <source>
        <dbReference type="WBParaSite" id="maker-uti_cns_0002212-snap-gene-0.8-mRNA-1"/>
    </source>
</evidence>
<feature type="signal peptide" evidence="1">
    <location>
        <begin position="1"/>
        <end position="23"/>
    </location>
</feature>
<proteinExistence type="predicted"/>
<reference evidence="3" key="1">
    <citation type="submission" date="2016-11" db="UniProtKB">
        <authorList>
            <consortium name="WormBaseParasite"/>
        </authorList>
    </citation>
    <scope>IDENTIFICATION</scope>
</reference>
<keyword evidence="2" id="KW-1185">Reference proteome</keyword>
<dbReference type="AlphaFoldDB" id="A0A1I8GK34"/>
<dbReference type="WBParaSite" id="maker-uti_cns_0002212-snap-gene-0.8-mRNA-1">
    <property type="protein sequence ID" value="maker-uti_cns_0002212-snap-gene-0.8-mRNA-1"/>
    <property type="gene ID" value="maker-uti_cns_0002212-snap-gene-0.8"/>
</dbReference>
<dbReference type="Proteomes" id="UP000095280">
    <property type="component" value="Unplaced"/>
</dbReference>
<keyword evidence="1" id="KW-0732">Signal</keyword>
<sequence>MMKIRQLILLLTVLAACLNCSEAYRHKRRKECNNKTPICRSDRFDVVFSHYDDWDCKVFKCKCRDPVAKTCPQGQARLQVDSDGCQYYECQSCPPRPVCQGTQQVTFRGNDANNCPVYTCDCPLNPNRPQCGPNQQLQQTTDSSGCPSFFCQQTRT</sequence>
<name>A0A1I8GK34_9PLAT</name>